<protein>
    <submittedName>
        <fullName evidence="1">Uncharacterized protein</fullName>
    </submittedName>
</protein>
<reference evidence="1 2" key="1">
    <citation type="journal article" date="2019" name="Emerg. Microbes Infect.">
        <title>Comprehensive subspecies identification of 175 nontuberculous mycobacteria species based on 7547 genomic profiles.</title>
        <authorList>
            <person name="Matsumoto Y."/>
            <person name="Kinjo T."/>
            <person name="Motooka D."/>
            <person name="Nabeya D."/>
            <person name="Jung N."/>
            <person name="Uechi K."/>
            <person name="Horii T."/>
            <person name="Iida T."/>
            <person name="Fujita J."/>
            <person name="Nakamura S."/>
        </authorList>
    </citation>
    <scope>NUCLEOTIDE SEQUENCE [LARGE SCALE GENOMIC DNA]</scope>
    <source>
        <strain evidence="1 2">JCM 17899</strain>
    </source>
</reference>
<sequence>MALFIGVLAVALLGMLASWLYRAADRSETMRRLVDVVALAGRSSPFMGRETLSPTTTDSTR</sequence>
<name>A0A7I7QKB2_9MYCO</name>
<dbReference type="KEGG" id="msei:MSEDJ_09250"/>
<dbReference type="EMBL" id="AP022588">
    <property type="protein sequence ID" value="BBY26829.1"/>
    <property type="molecule type" value="Genomic_DNA"/>
</dbReference>
<organism evidence="1 2">
    <name type="scientific">Mycolicibacterium sediminis</name>
    <dbReference type="NCBI Taxonomy" id="1286180"/>
    <lineage>
        <taxon>Bacteria</taxon>
        <taxon>Bacillati</taxon>
        <taxon>Actinomycetota</taxon>
        <taxon>Actinomycetes</taxon>
        <taxon>Mycobacteriales</taxon>
        <taxon>Mycobacteriaceae</taxon>
        <taxon>Mycolicibacterium</taxon>
    </lineage>
</organism>
<proteinExistence type="predicted"/>
<keyword evidence="2" id="KW-1185">Reference proteome</keyword>
<dbReference type="RefSeq" id="WP_163795804.1">
    <property type="nucleotide sequence ID" value="NZ_AP022588.1"/>
</dbReference>
<evidence type="ECO:0000313" key="1">
    <source>
        <dbReference type="EMBL" id="BBY26829.1"/>
    </source>
</evidence>
<dbReference type="AlphaFoldDB" id="A0A7I7QKB2"/>
<dbReference type="Proteomes" id="UP000467193">
    <property type="component" value="Chromosome"/>
</dbReference>
<gene>
    <name evidence="1" type="ORF">MSEDJ_09250</name>
</gene>
<evidence type="ECO:0000313" key="2">
    <source>
        <dbReference type="Proteomes" id="UP000467193"/>
    </source>
</evidence>
<accession>A0A7I7QKB2</accession>